<protein>
    <submittedName>
        <fullName evidence="1">Phytanoyl-CoA dioxygenase family protein</fullName>
    </submittedName>
</protein>
<evidence type="ECO:0000313" key="2">
    <source>
        <dbReference type="Proteomes" id="UP000566813"/>
    </source>
</evidence>
<proteinExistence type="predicted"/>
<gene>
    <name evidence="1" type="ORF">H7F51_06605</name>
</gene>
<keyword evidence="1" id="KW-0223">Dioxygenase</keyword>
<keyword evidence="1" id="KW-0560">Oxidoreductase</keyword>
<accession>A0A7X1FQP3</accession>
<dbReference type="InterPro" id="IPR008775">
    <property type="entry name" value="Phytyl_CoA_dOase-like"/>
</dbReference>
<organism evidence="1 2">
    <name type="scientific">Novosphingobium flavum</name>
    <dbReference type="NCBI Taxonomy" id="1778672"/>
    <lineage>
        <taxon>Bacteria</taxon>
        <taxon>Pseudomonadati</taxon>
        <taxon>Pseudomonadota</taxon>
        <taxon>Alphaproteobacteria</taxon>
        <taxon>Sphingomonadales</taxon>
        <taxon>Sphingomonadaceae</taxon>
        <taxon>Novosphingobium</taxon>
    </lineage>
</organism>
<dbReference type="GO" id="GO:0005506">
    <property type="term" value="F:iron ion binding"/>
    <property type="evidence" value="ECO:0007669"/>
    <property type="project" value="UniProtKB-ARBA"/>
</dbReference>
<evidence type="ECO:0000313" key="1">
    <source>
        <dbReference type="EMBL" id="MBC2665183.1"/>
    </source>
</evidence>
<dbReference type="RefSeq" id="WP_185663444.1">
    <property type="nucleotide sequence ID" value="NZ_JACLAW010000004.1"/>
</dbReference>
<dbReference type="PANTHER" id="PTHR20883:SF46">
    <property type="entry name" value="PHYTANOYL-COA HYDROXYLASE"/>
    <property type="match status" value="1"/>
</dbReference>
<dbReference type="PANTHER" id="PTHR20883">
    <property type="entry name" value="PHYTANOYL-COA DIOXYGENASE DOMAIN CONTAINING 1"/>
    <property type="match status" value="1"/>
</dbReference>
<dbReference type="Gene3D" id="2.60.120.620">
    <property type="entry name" value="q2cbj1_9rhob like domain"/>
    <property type="match status" value="1"/>
</dbReference>
<dbReference type="EMBL" id="JACLAW010000004">
    <property type="protein sequence ID" value="MBC2665183.1"/>
    <property type="molecule type" value="Genomic_DNA"/>
</dbReference>
<keyword evidence="2" id="KW-1185">Reference proteome</keyword>
<dbReference type="GO" id="GO:0016706">
    <property type="term" value="F:2-oxoglutarate-dependent dioxygenase activity"/>
    <property type="evidence" value="ECO:0007669"/>
    <property type="project" value="UniProtKB-ARBA"/>
</dbReference>
<comment type="caution">
    <text evidence="1">The sequence shown here is derived from an EMBL/GenBank/DDBJ whole genome shotgun (WGS) entry which is preliminary data.</text>
</comment>
<name>A0A7X1FQP3_9SPHN</name>
<dbReference type="Proteomes" id="UP000566813">
    <property type="component" value="Unassembled WGS sequence"/>
</dbReference>
<dbReference type="Pfam" id="PF05721">
    <property type="entry name" value="PhyH"/>
    <property type="match status" value="1"/>
</dbReference>
<dbReference type="AlphaFoldDB" id="A0A7X1FQP3"/>
<dbReference type="SUPFAM" id="SSF51197">
    <property type="entry name" value="Clavaminate synthase-like"/>
    <property type="match status" value="1"/>
</dbReference>
<reference evidence="1 2" key="1">
    <citation type="submission" date="2020-08" db="EMBL/GenBank/DDBJ databases">
        <title>The genome sequence of type strain Novosphingobium flavum NBRC 111647.</title>
        <authorList>
            <person name="Liu Y."/>
        </authorList>
    </citation>
    <scope>NUCLEOTIDE SEQUENCE [LARGE SCALE GENOMIC DNA]</scope>
    <source>
        <strain evidence="1 2">NBRC 111647</strain>
    </source>
</reference>
<sequence>MTLDEAIEHYDTHGYVVLPGLLEGPVLDELRALTDRVEADAADVAEDNAWYDFETDLEGKRTVQRIKKPNRIDPFYAALAGNEMLMALAKRLIGPNIRLNHTKINMKSAKGGAALEWHQDWAFAPHTNMSTTVASILIDGASAANGAMQVIEGSHKGPLIDHHDEDGYFVGAVLAEQVDMSKAALLEGPPGTVSFHHPMTLHGSSVNLSGDPRRILFYEYAASDAFPLFYKVDWEEYDSRIVCGPSTSEVRFEANYVKLPFPSRAGSSIYKIQAGSGRRFFAGAQ</sequence>